<comment type="caution">
    <text evidence="2">The sequence shown here is derived from an EMBL/GenBank/DDBJ whole genome shotgun (WGS) entry which is preliminary data.</text>
</comment>
<dbReference type="InterPro" id="IPR018973">
    <property type="entry name" value="MZB"/>
</dbReference>
<evidence type="ECO:0000259" key="1">
    <source>
        <dbReference type="Pfam" id="PF09369"/>
    </source>
</evidence>
<sequence length="269" mass="29162">DGSLIGTMDSAQAMTQGHPGAIYIHQNAQYLVESLDEAARVILLSRVYPDYYTRAIEATEVKILQEKAGVRYGFDGTQPDTAGLTLHRGRVQVTDQVMGFQRFSVYGSEYLGDEPMEMPPSILMTEAIWFTFEPSYLFAAGVAEPDAPGTLHAAEHAAIGLLPLIATCDRWDLGGLSTLYHADTERPTIFVYDAAPGGAGFTQRGFEAVRTWLGATLDAIDSCGCESGCPSCVQSPKCGNRNEPLSKAGAQNLLRAMLRSLDDAERDML</sequence>
<dbReference type="AlphaFoldDB" id="A0A930PJ25"/>
<feature type="domain" description="MrfA-like Zn-binding" evidence="1">
    <location>
        <begin position="154"/>
        <end position="233"/>
    </location>
</feature>
<accession>A0A930PJ25</accession>
<reference evidence="2" key="1">
    <citation type="submission" date="2020-04" db="EMBL/GenBank/DDBJ databases">
        <title>Deep metagenomics examines the oral microbiome during advanced dental caries in children, revealing novel taxa and co-occurrences with host molecules.</title>
        <authorList>
            <person name="Baker J.L."/>
            <person name="Morton J.T."/>
            <person name="Dinis M."/>
            <person name="Alvarez R."/>
            <person name="Tran N.C."/>
            <person name="Knight R."/>
            <person name="Edlund A."/>
        </authorList>
    </citation>
    <scope>NUCLEOTIDE SEQUENCE</scope>
    <source>
        <strain evidence="2">JCVI_47_bin.4</strain>
    </source>
</reference>
<name>A0A930PJ25_9MICC</name>
<proteinExistence type="predicted"/>
<organism evidence="2 3">
    <name type="scientific">Rothia dentocariosa</name>
    <dbReference type="NCBI Taxonomy" id="2047"/>
    <lineage>
        <taxon>Bacteria</taxon>
        <taxon>Bacillati</taxon>
        <taxon>Actinomycetota</taxon>
        <taxon>Actinomycetes</taxon>
        <taxon>Micrococcales</taxon>
        <taxon>Micrococcaceae</taxon>
        <taxon>Rothia</taxon>
    </lineage>
</organism>
<dbReference type="PANTHER" id="PTHR47957">
    <property type="entry name" value="ATP-DEPENDENT HELICASE HRQ1"/>
    <property type="match status" value="1"/>
</dbReference>
<evidence type="ECO:0000313" key="3">
    <source>
        <dbReference type="Proteomes" id="UP000769484"/>
    </source>
</evidence>
<dbReference type="GO" id="GO:0043138">
    <property type="term" value="F:3'-5' DNA helicase activity"/>
    <property type="evidence" value="ECO:0007669"/>
    <property type="project" value="TreeGrafter"/>
</dbReference>
<dbReference type="Pfam" id="PF09369">
    <property type="entry name" value="MZB"/>
    <property type="match status" value="1"/>
</dbReference>
<dbReference type="GO" id="GO:0036297">
    <property type="term" value="P:interstrand cross-link repair"/>
    <property type="evidence" value="ECO:0007669"/>
    <property type="project" value="TreeGrafter"/>
</dbReference>
<evidence type="ECO:0000313" key="2">
    <source>
        <dbReference type="EMBL" id="MBF1650626.1"/>
    </source>
</evidence>
<dbReference type="Proteomes" id="UP000769484">
    <property type="component" value="Unassembled WGS sequence"/>
</dbReference>
<dbReference type="PANTHER" id="PTHR47957:SF3">
    <property type="entry name" value="ATP-DEPENDENT HELICASE HRQ1"/>
    <property type="match status" value="1"/>
</dbReference>
<gene>
    <name evidence="2" type="ORF">HXO56_11190</name>
</gene>
<dbReference type="GO" id="GO:0006289">
    <property type="term" value="P:nucleotide-excision repair"/>
    <property type="evidence" value="ECO:0007669"/>
    <property type="project" value="TreeGrafter"/>
</dbReference>
<feature type="non-terminal residue" evidence="2">
    <location>
        <position position="1"/>
    </location>
</feature>
<protein>
    <submittedName>
        <fullName evidence="2">DUF1998 domain-containing protein</fullName>
    </submittedName>
</protein>
<dbReference type="EMBL" id="JABZXJ010000079">
    <property type="protein sequence ID" value="MBF1650626.1"/>
    <property type="molecule type" value="Genomic_DNA"/>
</dbReference>